<evidence type="ECO:0000313" key="3">
    <source>
        <dbReference type="Proteomes" id="UP000030665"/>
    </source>
</evidence>
<dbReference type="STRING" id="36087.A0A077Z133"/>
<reference evidence="2" key="1">
    <citation type="submission" date="2014-01" db="EMBL/GenBank/DDBJ databases">
        <authorList>
            <person name="Aslett M."/>
        </authorList>
    </citation>
    <scope>NUCLEOTIDE SEQUENCE</scope>
</reference>
<evidence type="ECO:0000259" key="1">
    <source>
        <dbReference type="Pfam" id="PF09431"/>
    </source>
</evidence>
<dbReference type="EMBL" id="HG805819">
    <property type="protein sequence ID" value="CDW52315.1"/>
    <property type="molecule type" value="Genomic_DNA"/>
</dbReference>
<dbReference type="AlphaFoldDB" id="A0A077Z133"/>
<evidence type="ECO:0000313" key="2">
    <source>
        <dbReference type="EMBL" id="CDW52315.1"/>
    </source>
</evidence>
<dbReference type="InterPro" id="IPR030125">
    <property type="entry name" value="SPIN90/Ldb17"/>
</dbReference>
<dbReference type="GO" id="GO:0006897">
    <property type="term" value="P:endocytosis"/>
    <property type="evidence" value="ECO:0007669"/>
    <property type="project" value="TreeGrafter"/>
</dbReference>
<organism evidence="2 3">
    <name type="scientific">Trichuris trichiura</name>
    <name type="common">Whipworm</name>
    <name type="synonym">Trichocephalus trichiurus</name>
    <dbReference type="NCBI Taxonomy" id="36087"/>
    <lineage>
        <taxon>Eukaryota</taxon>
        <taxon>Metazoa</taxon>
        <taxon>Ecdysozoa</taxon>
        <taxon>Nematoda</taxon>
        <taxon>Enoplea</taxon>
        <taxon>Dorylaimia</taxon>
        <taxon>Trichinellida</taxon>
        <taxon>Trichuridae</taxon>
        <taxon>Trichuris</taxon>
    </lineage>
</organism>
<accession>A0A077Z133</accession>
<dbReference type="Proteomes" id="UP000030665">
    <property type="component" value="Unassembled WGS sequence"/>
</dbReference>
<dbReference type="PANTHER" id="PTHR13357">
    <property type="entry name" value="SH3 ADAPTER PROTEIN SPIN90 NCK INTERACTING PROTEIN WITH SH3 DOMAIN"/>
    <property type="match status" value="1"/>
</dbReference>
<dbReference type="PANTHER" id="PTHR13357:SF1">
    <property type="entry name" value="NCK-INTERACTING PROTEIN WITH SH3 DOMAIN"/>
    <property type="match status" value="1"/>
</dbReference>
<feature type="domain" description="SPIN90/Ldb17 leucine-rich" evidence="1">
    <location>
        <begin position="248"/>
        <end position="364"/>
    </location>
</feature>
<keyword evidence="3" id="KW-1185">Reference proteome</keyword>
<gene>
    <name evidence="2" type="ORF">TTRE_0000057401</name>
</gene>
<sequence>MSQFPYKRAPADYSKVARKMIDSLRTRFDFPYDECKQCVIMIVDAARVALEIDQLEPFYEVLTKITVDTEDCVDFSRFSKCLGDLSDAVLDGQQRSWSLYDDEEEILSNLTTLRSLTLKAHADVSRKALSGNEFIHIRYLILLYQMVCGYMWQFHLPLKESLLFIASKLGTQLVAYLVNSSLPPQVASDLVTLNSHDDKVPAHLKLLAAIFSTGETVPFDHYGVLNERFVDFLIRIFIDQEQTPIGIADLALAVIVAFNLHFPADYHDNVVVKCLSNHESRLLFMERLMIYFNCRDDPVGRCTDAKWSNGLSIVKLLDDIAQCSNLTELCFKGDLQLFSEIICREVTDIEPGERRTAYLKLLAHSIFQLKDTPEICKLINDTFKIFACGNEANGSEDKALVASIRNAVESSCASDK</sequence>
<dbReference type="GO" id="GO:0071933">
    <property type="term" value="F:Arp2/3 complex binding"/>
    <property type="evidence" value="ECO:0007669"/>
    <property type="project" value="TreeGrafter"/>
</dbReference>
<dbReference type="OrthoDB" id="445362at2759"/>
<dbReference type="InterPro" id="IPR018556">
    <property type="entry name" value="SPIN90/Ldb17_LRD"/>
</dbReference>
<reference evidence="2" key="2">
    <citation type="submission" date="2014-03" db="EMBL/GenBank/DDBJ databases">
        <title>The whipworm genome and dual-species transcriptomics of an intimate host-pathogen interaction.</title>
        <authorList>
            <person name="Foth B.J."/>
            <person name="Tsai I.J."/>
            <person name="Reid A.J."/>
            <person name="Bancroft A.J."/>
            <person name="Nichol S."/>
            <person name="Tracey A."/>
            <person name="Holroyd N."/>
            <person name="Cotton J.A."/>
            <person name="Stanley E.J."/>
            <person name="Zarowiecki M."/>
            <person name="Liu J.Z."/>
            <person name="Huckvale T."/>
            <person name="Cooper P.J."/>
            <person name="Grencis R.K."/>
            <person name="Berriman M."/>
        </authorList>
    </citation>
    <scope>NUCLEOTIDE SEQUENCE [LARGE SCALE GENOMIC DNA]</scope>
</reference>
<name>A0A077Z133_TRITR</name>
<proteinExistence type="predicted"/>
<dbReference type="Pfam" id="PF09431">
    <property type="entry name" value="SPIN90_LRD"/>
    <property type="match status" value="1"/>
</dbReference>
<protein>
    <submittedName>
        <fullName evidence="2">DUF2013 domain containing protein</fullName>
    </submittedName>
</protein>